<sequence>MPLEMADQEETPVPLPSAPTIQLAGHATLQPPLTRRGYGPGLVVITPGDPPSPSESMPKDGQEGSLKTKTLDPMPQKKWAEEGYAVVQLTPEDGKQGDDGWDIATALNQAIETLEKLETCNVKDRFGLIVYGKPSQYTTDLASKLKAAYEAESRLVASVSFSTNWDLSSKPELVHLAGSALTSSSPRAKTRQHYYAPAQSSSFVLPSSPDFHYGSAAVSHTRSLSFLRAHLGGPIFDLEAIWDEHTAFEFATRSVARTMGTMVDEPYVNHVPTLTGGMGREALTKFYRERFIFSNPADAGLELVSRTVGVDRVVDEFIYVLTHDRVVDWLLPGIPPTHKHLRIPFTSVVNIRGDRLYHEHIHWDQGTALAQAGLLPSYLPFPYALPDGRTAGSGKRFEYRVPVGGNETAAKLEDAGAHPSNGMFEYEVREVDI</sequence>
<organism evidence="2 3">
    <name type="scientific">Xylaria bambusicola</name>
    <dbReference type="NCBI Taxonomy" id="326684"/>
    <lineage>
        <taxon>Eukaryota</taxon>
        <taxon>Fungi</taxon>
        <taxon>Dikarya</taxon>
        <taxon>Ascomycota</taxon>
        <taxon>Pezizomycotina</taxon>
        <taxon>Sordariomycetes</taxon>
        <taxon>Xylariomycetidae</taxon>
        <taxon>Xylariales</taxon>
        <taxon>Xylariaceae</taxon>
        <taxon>Xylaria</taxon>
    </lineage>
</organism>
<evidence type="ECO:0000256" key="1">
    <source>
        <dbReference type="SAM" id="MobiDB-lite"/>
    </source>
</evidence>
<feature type="compositionally biased region" description="Acidic residues" evidence="1">
    <location>
        <begin position="1"/>
        <end position="10"/>
    </location>
</feature>
<keyword evidence="3" id="KW-1185">Reference proteome</keyword>
<gene>
    <name evidence="2" type="ORF">RRF57_000934</name>
</gene>
<dbReference type="PANTHER" id="PTHR38436:SF3">
    <property type="entry name" value="CARBOXYMETHYLENEBUTENOLIDASE-RELATED"/>
    <property type="match status" value="1"/>
</dbReference>
<dbReference type="PANTHER" id="PTHR38436">
    <property type="entry name" value="POLYKETIDE CYCLASE SNOAL-LIKE DOMAIN"/>
    <property type="match status" value="1"/>
</dbReference>
<reference evidence="2 3" key="1">
    <citation type="submission" date="2023-10" db="EMBL/GenBank/DDBJ databases">
        <title>Draft genome sequence of Xylaria bambusicola isolate GMP-LS, the root and basal stem rot pathogen of sugarcane in Indonesia.</title>
        <authorList>
            <person name="Selvaraj P."/>
            <person name="Muralishankar V."/>
            <person name="Muruganantham S."/>
            <person name="Sp S."/>
            <person name="Haryani S."/>
            <person name="Lau K.J.X."/>
            <person name="Naqvi N.I."/>
        </authorList>
    </citation>
    <scope>NUCLEOTIDE SEQUENCE [LARGE SCALE GENOMIC DNA]</scope>
    <source>
        <strain evidence="2">GMP-LS</strain>
    </source>
</reference>
<feature type="region of interest" description="Disordered" evidence="1">
    <location>
        <begin position="1"/>
        <end position="70"/>
    </location>
</feature>
<dbReference type="EMBL" id="JAWHQM010000002">
    <property type="protein sequence ID" value="KAK5625218.1"/>
    <property type="molecule type" value="Genomic_DNA"/>
</dbReference>
<comment type="caution">
    <text evidence="2">The sequence shown here is derived from an EMBL/GenBank/DDBJ whole genome shotgun (WGS) entry which is preliminary data.</text>
</comment>
<dbReference type="SUPFAM" id="SSF54427">
    <property type="entry name" value="NTF2-like"/>
    <property type="match status" value="1"/>
</dbReference>
<name>A0AAN7UBN8_9PEZI</name>
<protein>
    <recommendedName>
        <fullName evidence="4">Carboxymethylenebutenolidase</fullName>
    </recommendedName>
</protein>
<accession>A0AAN7UBN8</accession>
<dbReference type="AlphaFoldDB" id="A0AAN7UBN8"/>
<evidence type="ECO:0000313" key="2">
    <source>
        <dbReference type="EMBL" id="KAK5625218.1"/>
    </source>
</evidence>
<dbReference type="InterPro" id="IPR009959">
    <property type="entry name" value="Cyclase_SnoaL-like"/>
</dbReference>
<dbReference type="Proteomes" id="UP001305414">
    <property type="component" value="Unassembled WGS sequence"/>
</dbReference>
<dbReference type="GO" id="GO:0030638">
    <property type="term" value="P:polyketide metabolic process"/>
    <property type="evidence" value="ECO:0007669"/>
    <property type="project" value="InterPro"/>
</dbReference>
<evidence type="ECO:0008006" key="4">
    <source>
        <dbReference type="Google" id="ProtNLM"/>
    </source>
</evidence>
<evidence type="ECO:0000313" key="3">
    <source>
        <dbReference type="Proteomes" id="UP001305414"/>
    </source>
</evidence>
<proteinExistence type="predicted"/>
<dbReference type="Gene3D" id="3.10.450.50">
    <property type="match status" value="1"/>
</dbReference>
<dbReference type="InterPro" id="IPR032710">
    <property type="entry name" value="NTF2-like_dom_sf"/>
</dbReference>